<accession>A0ABR3IGB9</accession>
<dbReference type="InterPro" id="IPR005312">
    <property type="entry name" value="DUF1759"/>
</dbReference>
<dbReference type="EMBL" id="JBEUOH010000003">
    <property type="protein sequence ID" value="KAL0895299.1"/>
    <property type="molecule type" value="Genomic_DNA"/>
</dbReference>
<comment type="caution">
    <text evidence="2">The sequence shown here is derived from an EMBL/GenBank/DDBJ whole genome shotgun (WGS) entry which is preliminary data.</text>
</comment>
<keyword evidence="3" id="KW-1185">Reference proteome</keyword>
<evidence type="ECO:0000313" key="2">
    <source>
        <dbReference type="EMBL" id="KAL0895299.1"/>
    </source>
</evidence>
<name>A0ABR3IGB9_LOXSC</name>
<organism evidence="2 3">
    <name type="scientific">Loxostege sticticalis</name>
    <name type="common">Beet webworm moth</name>
    <dbReference type="NCBI Taxonomy" id="481309"/>
    <lineage>
        <taxon>Eukaryota</taxon>
        <taxon>Metazoa</taxon>
        <taxon>Ecdysozoa</taxon>
        <taxon>Arthropoda</taxon>
        <taxon>Hexapoda</taxon>
        <taxon>Insecta</taxon>
        <taxon>Pterygota</taxon>
        <taxon>Neoptera</taxon>
        <taxon>Endopterygota</taxon>
        <taxon>Lepidoptera</taxon>
        <taxon>Glossata</taxon>
        <taxon>Ditrysia</taxon>
        <taxon>Pyraloidea</taxon>
        <taxon>Crambidae</taxon>
        <taxon>Pyraustinae</taxon>
        <taxon>Loxostege</taxon>
    </lineage>
</organism>
<reference evidence="2 3" key="1">
    <citation type="submission" date="2024-06" db="EMBL/GenBank/DDBJ databases">
        <title>A chromosome-level genome assembly of beet webworm, Loxostege sticticalis.</title>
        <authorList>
            <person name="Zhang Y."/>
        </authorList>
    </citation>
    <scope>NUCLEOTIDE SEQUENCE [LARGE SCALE GENOMIC DNA]</scope>
    <source>
        <strain evidence="2">AQ026</strain>
        <tissue evidence="2">Whole body</tissue>
    </source>
</reference>
<feature type="compositionally biased region" description="Acidic residues" evidence="1">
    <location>
        <begin position="117"/>
        <end position="127"/>
    </location>
</feature>
<feature type="region of interest" description="Disordered" evidence="1">
    <location>
        <begin position="115"/>
        <end position="134"/>
    </location>
</feature>
<gene>
    <name evidence="2" type="ORF">ABMA27_011444</name>
</gene>
<evidence type="ECO:0000313" key="3">
    <source>
        <dbReference type="Proteomes" id="UP001549920"/>
    </source>
</evidence>
<sequence>MPITRSRSGREERMGVDPTHRTDPPAPRIVPVDAVSSRGTPTVGTSAVIASSEIGGIRNAPNTSQRAEHIEAGRQMESSTITAKSRKETLLSQARRKLELAAARVAEIEAANRVAELEEQEDTDGEDTVTTNQETERRVNDWLDASQSQLLAITDQPHNRPPATQQNEAVEAREIAEQQAAPTTAHAIPMPHVMKNSTPAPAGVEGTVAVQQPQQINLSELASAIALAARAGQQLVPRYNTELPIFSGSHQEWLSFKAAYMESASAYTETENTARLRRSLRGRAKEVVENLLIYNPKPEEVLKSLESRFGRPDAIALAELERLRALQRPTDAP</sequence>
<feature type="compositionally biased region" description="Basic and acidic residues" evidence="1">
    <location>
        <begin position="8"/>
        <end position="23"/>
    </location>
</feature>
<dbReference type="Pfam" id="PF03564">
    <property type="entry name" value="DUF1759"/>
    <property type="match status" value="1"/>
</dbReference>
<dbReference type="Proteomes" id="UP001549920">
    <property type="component" value="Unassembled WGS sequence"/>
</dbReference>
<feature type="region of interest" description="Disordered" evidence="1">
    <location>
        <begin position="1"/>
        <end position="44"/>
    </location>
</feature>
<protein>
    <submittedName>
        <fullName evidence="2">Uncharacterized protein</fullName>
    </submittedName>
</protein>
<evidence type="ECO:0000256" key="1">
    <source>
        <dbReference type="SAM" id="MobiDB-lite"/>
    </source>
</evidence>
<proteinExistence type="predicted"/>
<feature type="region of interest" description="Disordered" evidence="1">
    <location>
        <begin position="57"/>
        <end position="85"/>
    </location>
</feature>